<accession>A0A4S8KBK2</accession>
<comment type="caution">
    <text evidence="1">The sequence shown here is derived from an EMBL/GenBank/DDBJ whole genome shotgun (WGS) entry which is preliminary data.</text>
</comment>
<dbReference type="EMBL" id="PYDT01000001">
    <property type="protein sequence ID" value="THU72473.1"/>
    <property type="molecule type" value="Genomic_DNA"/>
</dbReference>
<name>A0A4S8KBK2_MUSBA</name>
<organism evidence="1 2">
    <name type="scientific">Musa balbisiana</name>
    <name type="common">Banana</name>
    <dbReference type="NCBI Taxonomy" id="52838"/>
    <lineage>
        <taxon>Eukaryota</taxon>
        <taxon>Viridiplantae</taxon>
        <taxon>Streptophyta</taxon>
        <taxon>Embryophyta</taxon>
        <taxon>Tracheophyta</taxon>
        <taxon>Spermatophyta</taxon>
        <taxon>Magnoliopsida</taxon>
        <taxon>Liliopsida</taxon>
        <taxon>Zingiberales</taxon>
        <taxon>Musaceae</taxon>
        <taxon>Musa</taxon>
    </lineage>
</organism>
<keyword evidence="2" id="KW-1185">Reference proteome</keyword>
<proteinExistence type="predicted"/>
<dbReference type="Proteomes" id="UP000317650">
    <property type="component" value="Chromosome 4"/>
</dbReference>
<sequence length="87" mass="9499">MAPTRIPGFVSRLLYFFDYSVQDNGEKQKIKSDAGDPCDLTDNIENHIVDAGATDDGEGHDGAFEDKILHESTMMITMGTETKTTGS</sequence>
<reference evidence="1 2" key="1">
    <citation type="journal article" date="2019" name="Nat. Plants">
        <title>Genome sequencing of Musa balbisiana reveals subgenome evolution and function divergence in polyploid bananas.</title>
        <authorList>
            <person name="Yao X."/>
        </authorList>
    </citation>
    <scope>NUCLEOTIDE SEQUENCE [LARGE SCALE GENOMIC DNA]</scope>
    <source>
        <strain evidence="2">cv. DH-PKW</strain>
        <tissue evidence="1">Leaves</tissue>
    </source>
</reference>
<evidence type="ECO:0000313" key="2">
    <source>
        <dbReference type="Proteomes" id="UP000317650"/>
    </source>
</evidence>
<protein>
    <submittedName>
        <fullName evidence="1">Uncharacterized protein</fullName>
    </submittedName>
</protein>
<gene>
    <name evidence="1" type="ORF">C4D60_Mb04t12500</name>
</gene>
<dbReference type="AlphaFoldDB" id="A0A4S8KBK2"/>
<evidence type="ECO:0000313" key="1">
    <source>
        <dbReference type="EMBL" id="THU72473.1"/>
    </source>
</evidence>